<dbReference type="PANTHER" id="PTHR11571:SF224">
    <property type="entry name" value="HEMATOPOIETIC PROSTAGLANDIN D SYNTHASE"/>
    <property type="match status" value="1"/>
</dbReference>
<dbReference type="InterPro" id="IPR036282">
    <property type="entry name" value="Glutathione-S-Trfase_C_sf"/>
</dbReference>
<dbReference type="PANTHER" id="PTHR11571">
    <property type="entry name" value="GLUTATHIONE S-TRANSFERASE"/>
    <property type="match status" value="1"/>
</dbReference>
<protein>
    <recommendedName>
        <fullName evidence="1">glutathione transferase</fullName>
        <ecNumber evidence="1">2.5.1.18</ecNumber>
    </recommendedName>
</protein>
<dbReference type="SFLD" id="SFLDS00019">
    <property type="entry name" value="Glutathione_Transferase_(cytos"/>
    <property type="match status" value="1"/>
</dbReference>
<comment type="similarity">
    <text evidence="3">Belongs to the GST superfamily. Sigma family.</text>
</comment>
<dbReference type="FunFam" id="1.20.1050.10:FF:000030">
    <property type="entry name" value="Glutathione S-transferase S1"/>
    <property type="match status" value="1"/>
</dbReference>
<evidence type="ECO:0000313" key="7">
    <source>
        <dbReference type="EMBL" id="QHU80033.1"/>
    </source>
</evidence>
<evidence type="ECO:0000256" key="2">
    <source>
        <dbReference type="ARBA" id="ARBA00022679"/>
    </source>
</evidence>
<dbReference type="GO" id="GO:0006749">
    <property type="term" value="P:glutathione metabolic process"/>
    <property type="evidence" value="ECO:0007669"/>
    <property type="project" value="TreeGrafter"/>
</dbReference>
<dbReference type="InterPro" id="IPR004045">
    <property type="entry name" value="Glutathione_S-Trfase_N"/>
</dbReference>
<dbReference type="SUPFAM" id="SSF52833">
    <property type="entry name" value="Thioredoxin-like"/>
    <property type="match status" value="1"/>
</dbReference>
<dbReference type="GO" id="GO:0004602">
    <property type="term" value="F:glutathione peroxidase activity"/>
    <property type="evidence" value="ECO:0007669"/>
    <property type="project" value="UniProtKB-ARBA"/>
</dbReference>
<accession>A0A6C0M9Q7</accession>
<dbReference type="AlphaFoldDB" id="A0A6C0M9Q7"/>
<dbReference type="SUPFAM" id="SSF47616">
    <property type="entry name" value="GST C-terminal domain-like"/>
    <property type="match status" value="1"/>
</dbReference>
<dbReference type="PROSITE" id="PS50404">
    <property type="entry name" value="GST_NTER"/>
    <property type="match status" value="1"/>
</dbReference>
<name>A0A6C0M9Q7_BEMTA</name>
<dbReference type="InterPro" id="IPR050213">
    <property type="entry name" value="GST_superfamily"/>
</dbReference>
<dbReference type="Pfam" id="PF14497">
    <property type="entry name" value="GST_C_3"/>
    <property type="match status" value="1"/>
</dbReference>
<dbReference type="Gene3D" id="3.40.30.10">
    <property type="entry name" value="Glutaredoxin"/>
    <property type="match status" value="1"/>
</dbReference>
<evidence type="ECO:0000256" key="3">
    <source>
        <dbReference type="ARBA" id="ARBA00038317"/>
    </source>
</evidence>
<dbReference type="InterPro" id="IPR040079">
    <property type="entry name" value="Glutathione_S-Trfase"/>
</dbReference>
<dbReference type="Gene3D" id="1.20.1050.10">
    <property type="match status" value="1"/>
</dbReference>
<evidence type="ECO:0000256" key="1">
    <source>
        <dbReference type="ARBA" id="ARBA00012452"/>
    </source>
</evidence>
<dbReference type="InterPro" id="IPR004046">
    <property type="entry name" value="GST_C"/>
</dbReference>
<evidence type="ECO:0000259" key="5">
    <source>
        <dbReference type="PROSITE" id="PS50404"/>
    </source>
</evidence>
<evidence type="ECO:0000259" key="6">
    <source>
        <dbReference type="PROSITE" id="PS50405"/>
    </source>
</evidence>
<reference evidence="7" key="2">
    <citation type="submission" date="2020-02" db="EMBL/GenBank/DDBJ databases">
        <title>Molecular Evolution of the glutathione S-transferase family in the Bemisia tabaci species complex.</title>
        <authorList>
            <person name="Patel M."/>
            <person name="Visendi P."/>
            <person name="Seal S."/>
            <person name="Sertchook R."/>
            <person name="Malka O."/>
        </authorList>
    </citation>
    <scope>NUCLEOTIDE SEQUENCE</scope>
    <source>
        <strain evidence="7">SSA1-SG3</strain>
    </source>
</reference>
<reference evidence="7" key="1">
    <citation type="submission" date="2019-07" db="EMBL/GenBank/DDBJ databases">
        <authorList>
            <person name="Aidlin Harari O."/>
            <person name="Santos-Garcia D."/>
            <person name="Moseri M."/>
            <person name="Moshitzky P."/>
            <person name="Morin S."/>
        </authorList>
    </citation>
    <scope>NUCLEOTIDE SEQUENCE</scope>
    <source>
        <strain evidence="7">SSA1-SG3</strain>
    </source>
</reference>
<dbReference type="CDD" id="cd03039">
    <property type="entry name" value="GST_N_Sigma_like"/>
    <property type="match status" value="1"/>
</dbReference>
<comment type="catalytic activity">
    <reaction evidence="4">
        <text>RX + glutathione = an S-substituted glutathione + a halide anion + H(+)</text>
        <dbReference type="Rhea" id="RHEA:16437"/>
        <dbReference type="ChEBI" id="CHEBI:15378"/>
        <dbReference type="ChEBI" id="CHEBI:16042"/>
        <dbReference type="ChEBI" id="CHEBI:17792"/>
        <dbReference type="ChEBI" id="CHEBI:57925"/>
        <dbReference type="ChEBI" id="CHEBI:90779"/>
        <dbReference type="EC" id="2.5.1.18"/>
    </reaction>
</comment>
<dbReference type="SFLD" id="SFLDG01205">
    <property type="entry name" value="AMPS.1"/>
    <property type="match status" value="1"/>
</dbReference>
<dbReference type="EMBL" id="MN187181">
    <property type="protein sequence ID" value="QHU80033.1"/>
    <property type="molecule type" value="mRNA"/>
</dbReference>
<evidence type="ECO:0000256" key="4">
    <source>
        <dbReference type="ARBA" id="ARBA00047960"/>
    </source>
</evidence>
<organism evidence="7">
    <name type="scientific">Bemisia tabaci</name>
    <name type="common">Sweetpotato whitefly</name>
    <name type="synonym">Aleurodes tabaci</name>
    <dbReference type="NCBI Taxonomy" id="7038"/>
    <lineage>
        <taxon>Eukaryota</taxon>
        <taxon>Metazoa</taxon>
        <taxon>Ecdysozoa</taxon>
        <taxon>Arthropoda</taxon>
        <taxon>Hexapoda</taxon>
        <taxon>Insecta</taxon>
        <taxon>Pterygota</taxon>
        <taxon>Neoptera</taxon>
        <taxon>Paraneoptera</taxon>
        <taxon>Hemiptera</taxon>
        <taxon>Sternorrhyncha</taxon>
        <taxon>Aleyrodoidea</taxon>
        <taxon>Aleyrodidae</taxon>
        <taxon>Aleyrodinae</taxon>
        <taxon>Bemisia</taxon>
    </lineage>
</organism>
<proteinExistence type="evidence at transcript level"/>
<dbReference type="SFLD" id="SFLDG00363">
    <property type="entry name" value="AMPS_(cytGST):_Alpha-__Mu-__Pi"/>
    <property type="match status" value="1"/>
</dbReference>
<dbReference type="FunFam" id="3.40.30.10:FF:000035">
    <property type="entry name" value="hematopoietic prostaglandin D synthase"/>
    <property type="match status" value="1"/>
</dbReference>
<dbReference type="GO" id="GO:0004364">
    <property type="term" value="F:glutathione transferase activity"/>
    <property type="evidence" value="ECO:0007669"/>
    <property type="project" value="UniProtKB-EC"/>
</dbReference>
<dbReference type="EC" id="2.5.1.18" evidence="1"/>
<dbReference type="PROSITE" id="PS50405">
    <property type="entry name" value="GST_CTER"/>
    <property type="match status" value="1"/>
</dbReference>
<feature type="domain" description="GST C-terminal" evidence="6">
    <location>
        <begin position="81"/>
        <end position="203"/>
    </location>
</feature>
<dbReference type="Pfam" id="PF02798">
    <property type="entry name" value="GST_N"/>
    <property type="match status" value="1"/>
</dbReference>
<sequence>MAPPKLSYFPIKALAEPIRFVLSYAGEEFIDNRIIRDDWPAMKPKTPFGKLPILEIDGKVVTQSTAICRYYAKKSGIAGEDDWENLLIDATVGTIDDLRSAIGAYHYDANEETKVKKYDPLVKETIPFYMERLEKQVEENGGYFVNGKLTWADLWFVGLLDYLNSMAKFDITEKYPSIKALKDKVLAVPAIKGWVAKRPASEF</sequence>
<feature type="domain" description="GST N-terminal" evidence="5">
    <location>
        <begin position="2"/>
        <end position="79"/>
    </location>
</feature>
<dbReference type="InterPro" id="IPR010987">
    <property type="entry name" value="Glutathione-S-Trfase_C-like"/>
</dbReference>
<keyword evidence="2 7" id="KW-0808">Transferase</keyword>
<dbReference type="InterPro" id="IPR036249">
    <property type="entry name" value="Thioredoxin-like_sf"/>
</dbReference>
<dbReference type="CDD" id="cd03192">
    <property type="entry name" value="GST_C_Sigma_like"/>
    <property type="match status" value="1"/>
</dbReference>